<accession>C6HD01</accession>
<dbReference type="VEuPathDB" id="FungiDB:HCDG_04082"/>
<name>C6HD01_AJECH</name>
<reference evidence="3" key="1">
    <citation type="submission" date="2009-05" db="EMBL/GenBank/DDBJ databases">
        <title>The genome sequence of Ajellomyces capsulatus strain H143.</title>
        <authorList>
            <person name="Champion M."/>
            <person name="Cuomo C.A."/>
            <person name="Ma L.-J."/>
            <person name="Henn M.R."/>
            <person name="Sil A."/>
            <person name="Goldman B."/>
            <person name="Young S.K."/>
            <person name="Kodira C.D."/>
            <person name="Zeng Q."/>
            <person name="Koehrsen M."/>
            <person name="Alvarado L."/>
            <person name="Berlin A.M."/>
            <person name="Borenstein D."/>
            <person name="Chen Z."/>
            <person name="Engels R."/>
            <person name="Freedman E."/>
            <person name="Gellesch M."/>
            <person name="Goldberg J."/>
            <person name="Griggs A."/>
            <person name="Gujja S."/>
            <person name="Heiman D.I."/>
            <person name="Hepburn T.A."/>
            <person name="Howarth C."/>
            <person name="Jen D."/>
            <person name="Larson L."/>
            <person name="Lewis B."/>
            <person name="Mehta T."/>
            <person name="Park D."/>
            <person name="Pearson M."/>
            <person name="Roberts A."/>
            <person name="Saif S."/>
            <person name="Shea T.D."/>
            <person name="Shenoy N."/>
            <person name="Sisk P."/>
            <person name="Stolte C."/>
            <person name="Sykes S."/>
            <person name="Walk T."/>
            <person name="White J."/>
            <person name="Yandava C."/>
            <person name="Klein B."/>
            <person name="McEwen J.G."/>
            <person name="Puccia R."/>
            <person name="Goldman G.H."/>
            <person name="Felipe M.S."/>
            <person name="Nino-Vega G."/>
            <person name="San-Blas G."/>
            <person name="Taylor J.W."/>
            <person name="Mendoza L."/>
            <person name="Galagan J.E."/>
            <person name="Nusbaum C."/>
            <person name="Birren B.W."/>
        </authorList>
    </citation>
    <scope>NUCLEOTIDE SEQUENCE [LARGE SCALE GENOMIC DNA]</scope>
    <source>
        <strain evidence="3">H143</strain>
    </source>
</reference>
<dbReference type="Proteomes" id="UP000002624">
    <property type="component" value="Unassembled WGS sequence"/>
</dbReference>
<protein>
    <submittedName>
        <fullName evidence="2">Uncharacterized protein</fullName>
    </submittedName>
</protein>
<proteinExistence type="predicted"/>
<organism evidence="2 3">
    <name type="scientific">Ajellomyces capsulatus (strain H143)</name>
    <name type="common">Darling's disease fungus</name>
    <name type="synonym">Histoplasma capsulatum</name>
    <dbReference type="NCBI Taxonomy" id="544712"/>
    <lineage>
        <taxon>Eukaryota</taxon>
        <taxon>Fungi</taxon>
        <taxon>Dikarya</taxon>
        <taxon>Ascomycota</taxon>
        <taxon>Pezizomycotina</taxon>
        <taxon>Eurotiomycetes</taxon>
        <taxon>Eurotiomycetidae</taxon>
        <taxon>Onygenales</taxon>
        <taxon>Ajellomycetaceae</taxon>
        <taxon>Histoplasma</taxon>
    </lineage>
</organism>
<gene>
    <name evidence="2" type="ORF">HCDG_04082</name>
</gene>
<feature type="region of interest" description="Disordered" evidence="1">
    <location>
        <begin position="38"/>
        <end position="69"/>
    </location>
</feature>
<dbReference type="AlphaFoldDB" id="C6HD01"/>
<evidence type="ECO:0000313" key="3">
    <source>
        <dbReference type="Proteomes" id="UP000002624"/>
    </source>
</evidence>
<feature type="compositionally biased region" description="Basic and acidic residues" evidence="1">
    <location>
        <begin position="38"/>
        <end position="57"/>
    </location>
</feature>
<dbReference type="EMBL" id="GG692423">
    <property type="protein sequence ID" value="EER41435.1"/>
    <property type="molecule type" value="Genomic_DNA"/>
</dbReference>
<sequence length="130" mass="14947">MNLRNCLITSSLIRITDGARGNRVSKLASVWHSPPYEIDRSESKYTRRSDAGEDTRSRTRPQKPTMFQGLPQGISRHLQELLVSYRLTDFTYMPRTMLMLIELAQSTGWAEPNTHPLLYVVLATPEELRL</sequence>
<dbReference type="HOGENOM" id="CLU_1937541_0_0_1"/>
<evidence type="ECO:0000256" key="1">
    <source>
        <dbReference type="SAM" id="MobiDB-lite"/>
    </source>
</evidence>
<evidence type="ECO:0000313" key="2">
    <source>
        <dbReference type="EMBL" id="EER41435.1"/>
    </source>
</evidence>